<protein>
    <recommendedName>
        <fullName evidence="4">D-alanyl-D-alanine carboxypeptidase</fullName>
    </recommendedName>
</protein>
<dbReference type="EMBL" id="AGEY01000123">
    <property type="protein sequence ID" value="EHL97421.1"/>
    <property type="molecule type" value="Genomic_DNA"/>
</dbReference>
<dbReference type="Proteomes" id="UP000004625">
    <property type="component" value="Unassembled WGS sequence"/>
</dbReference>
<accession>G9ZQK1</accession>
<organism evidence="2 3">
    <name type="scientific">Lentilactobacillus parafarraginis F0439</name>
    <dbReference type="NCBI Taxonomy" id="797515"/>
    <lineage>
        <taxon>Bacteria</taxon>
        <taxon>Bacillati</taxon>
        <taxon>Bacillota</taxon>
        <taxon>Bacilli</taxon>
        <taxon>Lactobacillales</taxon>
        <taxon>Lactobacillaceae</taxon>
        <taxon>Lentilactobacillus</taxon>
    </lineage>
</organism>
<feature type="chain" id="PRO_5003530311" description="D-alanyl-D-alanine carboxypeptidase" evidence="1">
    <location>
        <begin position="30"/>
        <end position="247"/>
    </location>
</feature>
<dbReference type="HOGENOM" id="CLU_086955_0_0_9"/>
<feature type="signal peptide" evidence="1">
    <location>
        <begin position="1"/>
        <end position="29"/>
    </location>
</feature>
<keyword evidence="3" id="KW-1185">Reference proteome</keyword>
<dbReference type="PATRIC" id="fig|797515.3.peg.1844"/>
<keyword evidence="1" id="KW-0732">Signal</keyword>
<comment type="caution">
    <text evidence="2">The sequence shown here is derived from an EMBL/GenBank/DDBJ whole genome shotgun (WGS) entry which is preliminary data.</text>
</comment>
<dbReference type="RefSeq" id="WP_008213563.1">
    <property type="nucleotide sequence ID" value="NZ_JH415008.1"/>
</dbReference>
<evidence type="ECO:0000256" key="1">
    <source>
        <dbReference type="SAM" id="SignalP"/>
    </source>
</evidence>
<evidence type="ECO:0008006" key="4">
    <source>
        <dbReference type="Google" id="ProtNLM"/>
    </source>
</evidence>
<sequence>MNKKIVTALIVGLLSLLGMLSIPPLSSHAAGVYRTITSKSYAAEMPAYHAKNSNKSAYIWNNNLTKKKHNLKNYPRTTWFVTKSYKMTNGKKTGIFYRLQDVTGTKTGLVWRGYLTKGVNQKSPRLADNTYSFGLTNKYYLNELNRQVVKQFTGTSYSQQASKLVLDDISDNLNTTLSDAIKEEMGTTKVIVIGVPDLGSPTSVAKIKQLVLKSGKINDFNSYQGWSIGVCMWPTGSTPNGEIVLTK</sequence>
<reference evidence="2 3" key="1">
    <citation type="submission" date="2011-09" db="EMBL/GenBank/DDBJ databases">
        <authorList>
            <person name="Weinstock G."/>
            <person name="Sodergren E."/>
            <person name="Clifton S."/>
            <person name="Fulton L."/>
            <person name="Fulton B."/>
            <person name="Courtney L."/>
            <person name="Fronick C."/>
            <person name="Harrison M."/>
            <person name="Strong C."/>
            <person name="Farmer C."/>
            <person name="Delahaunty K."/>
            <person name="Markovic C."/>
            <person name="Hall O."/>
            <person name="Minx P."/>
            <person name="Tomlinson C."/>
            <person name="Mitreva M."/>
            <person name="Hou S."/>
            <person name="Chen J."/>
            <person name="Wollam A."/>
            <person name="Pepin K.H."/>
            <person name="Johnson M."/>
            <person name="Bhonagiri V."/>
            <person name="Zhang X."/>
            <person name="Suruliraj S."/>
            <person name="Warren W."/>
            <person name="Chinwalla A."/>
            <person name="Mardis E.R."/>
            <person name="Wilson R.K."/>
        </authorList>
    </citation>
    <scope>NUCLEOTIDE SEQUENCE [LARGE SCALE GENOMIC DNA]</scope>
    <source>
        <strain evidence="2 3">F0439</strain>
    </source>
</reference>
<name>G9ZQK1_9LACO</name>
<proteinExistence type="predicted"/>
<gene>
    <name evidence="2" type="ORF">HMPREF9103_02008</name>
</gene>
<evidence type="ECO:0000313" key="2">
    <source>
        <dbReference type="EMBL" id="EHL97421.1"/>
    </source>
</evidence>
<evidence type="ECO:0000313" key="3">
    <source>
        <dbReference type="Proteomes" id="UP000004625"/>
    </source>
</evidence>
<dbReference type="AlphaFoldDB" id="G9ZQK1"/>